<protein>
    <submittedName>
        <fullName evidence="5">Putative oxidoreductase</fullName>
    </submittedName>
</protein>
<name>Q67N68_SYMTH</name>
<dbReference type="eggNOG" id="COG1853">
    <property type="taxonomic scope" value="Bacteria"/>
</dbReference>
<dbReference type="GO" id="GO:0042602">
    <property type="term" value="F:riboflavin reductase (NADPH) activity"/>
    <property type="evidence" value="ECO:0007669"/>
    <property type="project" value="TreeGrafter"/>
</dbReference>
<dbReference type="STRING" id="292459.STH1890"/>
<dbReference type="PANTHER" id="PTHR30466:SF11">
    <property type="entry name" value="FLAVIN-DEPENDENT MONOOXYGENASE, REDUCTASE SUBUNIT HSAB"/>
    <property type="match status" value="1"/>
</dbReference>
<evidence type="ECO:0000313" key="5">
    <source>
        <dbReference type="EMBL" id="BAD40875.1"/>
    </source>
</evidence>
<evidence type="ECO:0000313" key="6">
    <source>
        <dbReference type="Proteomes" id="UP000000417"/>
    </source>
</evidence>
<sequence>MRQSPTPSGGCAGRGGSAVPRHHRVGGSNMASFDSRTFRDTLGQFLTGVTVVTAAAPDGTPLGLTVNSFTSVSLDPPLVLFCIDKSAGCYEGVVNAQGYAVHILGGDQVDLANRFATKGTDRFAGLNYTRGFYGAPILPGAMALLECRTVQRVDGGDHTILIGQVERLNPGSRTRKPLGYFRGRYTAIAD</sequence>
<dbReference type="SMART" id="SM00903">
    <property type="entry name" value="Flavin_Reduct"/>
    <property type="match status" value="1"/>
</dbReference>
<dbReference type="Gene3D" id="2.30.110.10">
    <property type="entry name" value="Electron Transport, Fmn-binding Protein, Chain A"/>
    <property type="match status" value="1"/>
</dbReference>
<dbReference type="Proteomes" id="UP000000417">
    <property type="component" value="Chromosome"/>
</dbReference>
<comment type="similarity">
    <text evidence="1">Belongs to the non-flavoprotein flavin reductase family.</text>
</comment>
<dbReference type="InterPro" id="IPR002563">
    <property type="entry name" value="Flavin_Rdtase-like_dom"/>
</dbReference>
<evidence type="ECO:0000256" key="2">
    <source>
        <dbReference type="ARBA" id="ARBA00023002"/>
    </source>
</evidence>
<evidence type="ECO:0000259" key="4">
    <source>
        <dbReference type="SMART" id="SM00903"/>
    </source>
</evidence>
<accession>Q67N68</accession>
<keyword evidence="2" id="KW-0560">Oxidoreductase</keyword>
<feature type="region of interest" description="Disordered" evidence="3">
    <location>
        <begin position="1"/>
        <end position="26"/>
    </location>
</feature>
<dbReference type="PANTHER" id="PTHR30466">
    <property type="entry name" value="FLAVIN REDUCTASE"/>
    <property type="match status" value="1"/>
</dbReference>
<feature type="domain" description="Flavin reductase like" evidence="4">
    <location>
        <begin position="42"/>
        <end position="187"/>
    </location>
</feature>
<dbReference type="AlphaFoldDB" id="Q67N68"/>
<dbReference type="SUPFAM" id="SSF50475">
    <property type="entry name" value="FMN-binding split barrel"/>
    <property type="match status" value="1"/>
</dbReference>
<dbReference type="EMBL" id="AP006840">
    <property type="protein sequence ID" value="BAD40875.1"/>
    <property type="molecule type" value="Genomic_DNA"/>
</dbReference>
<dbReference type="HOGENOM" id="CLU_059021_1_0_9"/>
<organism evidence="5 6">
    <name type="scientific">Symbiobacterium thermophilum (strain DSM 24528 / JCM 14929 / IAM 14863 / T)</name>
    <dbReference type="NCBI Taxonomy" id="292459"/>
    <lineage>
        <taxon>Bacteria</taxon>
        <taxon>Bacillati</taxon>
        <taxon>Bacillota</taxon>
        <taxon>Clostridia</taxon>
        <taxon>Eubacteriales</taxon>
        <taxon>Symbiobacteriaceae</taxon>
        <taxon>Symbiobacterium</taxon>
    </lineage>
</organism>
<dbReference type="InterPro" id="IPR012349">
    <property type="entry name" value="Split_barrel_FMN-bd"/>
</dbReference>
<dbReference type="GO" id="GO:0010181">
    <property type="term" value="F:FMN binding"/>
    <property type="evidence" value="ECO:0007669"/>
    <property type="project" value="InterPro"/>
</dbReference>
<dbReference type="Pfam" id="PF01613">
    <property type="entry name" value="Flavin_Reduct"/>
    <property type="match status" value="1"/>
</dbReference>
<reference evidence="5 6" key="1">
    <citation type="journal article" date="2004" name="Nucleic Acids Res.">
        <title>Genome sequence of Symbiobacterium thermophilum, an uncultivable bacterium that depends on microbial commensalism.</title>
        <authorList>
            <person name="Ueda K."/>
            <person name="Yamashita A."/>
            <person name="Ishikawa J."/>
            <person name="Shimada M."/>
            <person name="Watsuji T."/>
            <person name="Morimura K."/>
            <person name="Ikeda H."/>
            <person name="Hattori M."/>
            <person name="Beppu T."/>
        </authorList>
    </citation>
    <scope>NUCLEOTIDE SEQUENCE [LARGE SCALE GENOMIC DNA]</scope>
    <source>
        <strain evidence="6">T / IAM 14863</strain>
    </source>
</reference>
<dbReference type="InterPro" id="IPR050268">
    <property type="entry name" value="NADH-dep_flavin_reductase"/>
</dbReference>
<gene>
    <name evidence="5" type="ordered locus">STH1890</name>
</gene>
<evidence type="ECO:0000256" key="3">
    <source>
        <dbReference type="SAM" id="MobiDB-lite"/>
    </source>
</evidence>
<proteinExistence type="inferred from homology"/>
<evidence type="ECO:0000256" key="1">
    <source>
        <dbReference type="ARBA" id="ARBA00008898"/>
    </source>
</evidence>
<dbReference type="KEGG" id="sth:STH1890"/>
<keyword evidence="6" id="KW-1185">Reference proteome</keyword>